<reference evidence="4" key="1">
    <citation type="journal article" date="2021" name="PeerJ">
        <title>Extensive microbial diversity within the chicken gut microbiome revealed by metagenomics and culture.</title>
        <authorList>
            <person name="Gilroy R."/>
            <person name="Ravi A."/>
            <person name="Getino M."/>
            <person name="Pursley I."/>
            <person name="Horton D.L."/>
            <person name="Alikhan N.F."/>
            <person name="Baker D."/>
            <person name="Gharbi K."/>
            <person name="Hall N."/>
            <person name="Watson M."/>
            <person name="Adriaenssens E.M."/>
            <person name="Foster-Nyarko E."/>
            <person name="Jarju S."/>
            <person name="Secka A."/>
            <person name="Antonio M."/>
            <person name="Oren A."/>
            <person name="Chaudhuri R.R."/>
            <person name="La Ragione R."/>
            <person name="Hildebrand F."/>
            <person name="Pallen M.J."/>
        </authorList>
    </citation>
    <scope>NUCLEOTIDE SEQUENCE</scope>
    <source>
        <strain evidence="4">4376</strain>
    </source>
</reference>
<comment type="caution">
    <text evidence="4">The sequence shown here is derived from an EMBL/GenBank/DDBJ whole genome shotgun (WGS) entry which is preliminary data.</text>
</comment>
<organism evidence="4 5">
    <name type="scientific">Candidatus Corynebacterium gallistercoris</name>
    <dbReference type="NCBI Taxonomy" id="2838530"/>
    <lineage>
        <taxon>Bacteria</taxon>
        <taxon>Bacillati</taxon>
        <taxon>Actinomycetota</taxon>
        <taxon>Actinomycetes</taxon>
        <taxon>Mycobacteriales</taxon>
        <taxon>Corynebacteriaceae</taxon>
        <taxon>Corynebacterium</taxon>
    </lineage>
</organism>
<dbReference type="PROSITE" id="PS51257">
    <property type="entry name" value="PROKAR_LIPOPROTEIN"/>
    <property type="match status" value="1"/>
</dbReference>
<keyword evidence="2" id="KW-0732">Signal</keyword>
<evidence type="ECO:0000313" key="4">
    <source>
        <dbReference type="EMBL" id="HIW95571.1"/>
    </source>
</evidence>
<feature type="signal peptide" evidence="2">
    <location>
        <begin position="1"/>
        <end position="26"/>
    </location>
</feature>
<feature type="region of interest" description="Disordered" evidence="1">
    <location>
        <begin position="31"/>
        <end position="87"/>
    </location>
</feature>
<dbReference type="InterPro" id="IPR056303">
    <property type="entry name" value="AMIN-like"/>
</dbReference>
<evidence type="ECO:0000256" key="1">
    <source>
        <dbReference type="SAM" id="MobiDB-lite"/>
    </source>
</evidence>
<evidence type="ECO:0000259" key="3">
    <source>
        <dbReference type="Pfam" id="PF24837"/>
    </source>
</evidence>
<feature type="chain" id="PRO_5039169290" description="AMIN-like domain-containing protein" evidence="2">
    <location>
        <begin position="27"/>
        <end position="221"/>
    </location>
</feature>
<feature type="compositionally biased region" description="Polar residues" evidence="1">
    <location>
        <begin position="31"/>
        <end position="73"/>
    </location>
</feature>
<feature type="domain" description="AMIN-like" evidence="3">
    <location>
        <begin position="94"/>
        <end position="221"/>
    </location>
</feature>
<evidence type="ECO:0000313" key="5">
    <source>
        <dbReference type="Proteomes" id="UP000824189"/>
    </source>
</evidence>
<sequence>MKQTLAKKRRRVTVAAALTAAGVALAGCSTDGNDTPDSTSSHAQAQSLSTDSTVKTTTSEAAVQSKVTTSNELQPMAGSQPLDVLPGTGSHFRVQEMRSGAHRDFDRVVIELVGEGQPGWLVRLTEEPVQSGSGFPIEYEGEQAMVVAVRGVEAPITPEGEVLPPVDHPAKDPDMKVVLSTTDEGWFEGEQRFILGLNKRNPEFKVNLLTGPTRLVVDIMH</sequence>
<dbReference type="AlphaFoldDB" id="A0A9D1RW65"/>
<dbReference type="Proteomes" id="UP000824189">
    <property type="component" value="Unassembled WGS sequence"/>
</dbReference>
<gene>
    <name evidence="4" type="ORF">H9867_03675</name>
</gene>
<reference evidence="4" key="2">
    <citation type="submission" date="2021-04" db="EMBL/GenBank/DDBJ databases">
        <authorList>
            <person name="Gilroy R."/>
        </authorList>
    </citation>
    <scope>NUCLEOTIDE SEQUENCE</scope>
    <source>
        <strain evidence="4">4376</strain>
    </source>
</reference>
<proteinExistence type="predicted"/>
<accession>A0A9D1RW65</accession>
<dbReference type="Pfam" id="PF24837">
    <property type="entry name" value="AMIN-like"/>
    <property type="match status" value="1"/>
</dbReference>
<dbReference type="EMBL" id="DXFZ01000042">
    <property type="protein sequence ID" value="HIW95571.1"/>
    <property type="molecule type" value="Genomic_DNA"/>
</dbReference>
<name>A0A9D1RW65_9CORY</name>
<evidence type="ECO:0000256" key="2">
    <source>
        <dbReference type="SAM" id="SignalP"/>
    </source>
</evidence>
<protein>
    <recommendedName>
        <fullName evidence="3">AMIN-like domain-containing protein</fullName>
    </recommendedName>
</protein>